<proteinExistence type="predicted"/>
<sequence>MCITTAEMNKKMEKRKSLQMQLKKMEDDIKALDVDIIEYLMENLNDCLATNSKGKEILRFIGDMCKATYSPQERETVDKEEVKKLLSEKDYQKVRKVSYYSVLRIS</sequence>
<evidence type="ECO:0000313" key="2">
    <source>
        <dbReference type="Proteomes" id="UP000304953"/>
    </source>
</evidence>
<dbReference type="EMBL" id="SRYA01000037">
    <property type="protein sequence ID" value="TGY95007.1"/>
    <property type="molecule type" value="Genomic_DNA"/>
</dbReference>
<comment type="caution">
    <text evidence="1">The sequence shown here is derived from an EMBL/GenBank/DDBJ whole genome shotgun (WGS) entry which is preliminary data.</text>
</comment>
<keyword evidence="2" id="KW-1185">Reference proteome</keyword>
<protein>
    <submittedName>
        <fullName evidence="1">Uncharacterized protein</fullName>
    </submittedName>
</protein>
<gene>
    <name evidence="1" type="ORF">E5329_17070</name>
</gene>
<organism evidence="1 2">
    <name type="scientific">Petralouisia muris</name>
    <dbReference type="NCBI Taxonomy" id="3032872"/>
    <lineage>
        <taxon>Bacteria</taxon>
        <taxon>Bacillati</taxon>
        <taxon>Bacillota</taxon>
        <taxon>Clostridia</taxon>
        <taxon>Lachnospirales</taxon>
        <taxon>Lachnospiraceae</taxon>
        <taxon>Petralouisia</taxon>
    </lineage>
</organism>
<accession>A0AC61RT49</accession>
<reference evidence="1" key="1">
    <citation type="submission" date="2019-04" db="EMBL/GenBank/DDBJ databases">
        <title>Microbes associate with the intestines of laboratory mice.</title>
        <authorList>
            <person name="Navarre W."/>
            <person name="Wong E."/>
            <person name="Huang K."/>
            <person name="Tropini C."/>
            <person name="Ng K."/>
            <person name="Yu B."/>
        </authorList>
    </citation>
    <scope>NUCLEOTIDE SEQUENCE</scope>
    <source>
        <strain evidence="1">NM01_1-7b</strain>
    </source>
</reference>
<evidence type="ECO:0000313" key="1">
    <source>
        <dbReference type="EMBL" id="TGY95007.1"/>
    </source>
</evidence>
<name>A0AC61RT49_9FIRM</name>
<dbReference type="Proteomes" id="UP000304953">
    <property type="component" value="Unassembled WGS sequence"/>
</dbReference>